<gene>
    <name evidence="2" type="ORF">DFH07DRAFT_777567</name>
</gene>
<reference evidence="2" key="1">
    <citation type="submission" date="2023-03" db="EMBL/GenBank/DDBJ databases">
        <title>Massive genome expansion in bonnet fungi (Mycena s.s.) driven by repeated elements and novel gene families across ecological guilds.</title>
        <authorList>
            <consortium name="Lawrence Berkeley National Laboratory"/>
            <person name="Harder C.B."/>
            <person name="Miyauchi S."/>
            <person name="Viragh M."/>
            <person name="Kuo A."/>
            <person name="Thoen E."/>
            <person name="Andreopoulos B."/>
            <person name="Lu D."/>
            <person name="Skrede I."/>
            <person name="Drula E."/>
            <person name="Henrissat B."/>
            <person name="Morin E."/>
            <person name="Kohler A."/>
            <person name="Barry K."/>
            <person name="LaButti K."/>
            <person name="Morin E."/>
            <person name="Salamov A."/>
            <person name="Lipzen A."/>
            <person name="Mereny Z."/>
            <person name="Hegedus B."/>
            <person name="Baldrian P."/>
            <person name="Stursova M."/>
            <person name="Weitz H."/>
            <person name="Taylor A."/>
            <person name="Grigoriev I.V."/>
            <person name="Nagy L.G."/>
            <person name="Martin F."/>
            <person name="Kauserud H."/>
        </authorList>
    </citation>
    <scope>NUCLEOTIDE SEQUENCE</scope>
    <source>
        <strain evidence="2">CBHHK188m</strain>
    </source>
</reference>
<evidence type="ECO:0000259" key="1">
    <source>
        <dbReference type="Pfam" id="PF12146"/>
    </source>
</evidence>
<evidence type="ECO:0000313" key="3">
    <source>
        <dbReference type="Proteomes" id="UP001215280"/>
    </source>
</evidence>
<dbReference type="InterPro" id="IPR029058">
    <property type="entry name" value="AB_hydrolase_fold"/>
</dbReference>
<dbReference type="EMBL" id="JARJLG010000115">
    <property type="protein sequence ID" value="KAJ7742942.1"/>
    <property type="molecule type" value="Genomic_DNA"/>
</dbReference>
<accession>A0AAD7IH08</accession>
<dbReference type="PANTHER" id="PTHR11614">
    <property type="entry name" value="PHOSPHOLIPASE-RELATED"/>
    <property type="match status" value="1"/>
</dbReference>
<name>A0AAD7IH08_9AGAR</name>
<proteinExistence type="predicted"/>
<protein>
    <recommendedName>
        <fullName evidence="1">Serine aminopeptidase S33 domain-containing protein</fullName>
    </recommendedName>
</protein>
<feature type="domain" description="Serine aminopeptidase S33" evidence="1">
    <location>
        <begin position="2"/>
        <end position="112"/>
    </location>
</feature>
<evidence type="ECO:0000313" key="2">
    <source>
        <dbReference type="EMBL" id="KAJ7742942.1"/>
    </source>
</evidence>
<dbReference type="SUPFAM" id="SSF53474">
    <property type="entry name" value="alpha/beta-Hydrolases"/>
    <property type="match status" value="1"/>
</dbReference>
<dbReference type="InterPro" id="IPR022742">
    <property type="entry name" value="Hydrolase_4"/>
</dbReference>
<dbReference type="Gene3D" id="3.40.50.1820">
    <property type="entry name" value="alpha/beta hydrolase"/>
    <property type="match status" value="1"/>
</dbReference>
<organism evidence="2 3">
    <name type="scientific">Mycena maculata</name>
    <dbReference type="NCBI Taxonomy" id="230809"/>
    <lineage>
        <taxon>Eukaryota</taxon>
        <taxon>Fungi</taxon>
        <taxon>Dikarya</taxon>
        <taxon>Basidiomycota</taxon>
        <taxon>Agaricomycotina</taxon>
        <taxon>Agaricomycetes</taxon>
        <taxon>Agaricomycetidae</taxon>
        <taxon>Agaricales</taxon>
        <taxon>Marasmiineae</taxon>
        <taxon>Mycenaceae</taxon>
        <taxon>Mycena</taxon>
    </lineage>
</organism>
<dbReference type="Proteomes" id="UP001215280">
    <property type="component" value="Unassembled WGS sequence"/>
</dbReference>
<comment type="caution">
    <text evidence="2">The sequence shown here is derived from an EMBL/GenBank/DDBJ whole genome shotgun (WGS) entry which is preliminary data.</text>
</comment>
<keyword evidence="3" id="KW-1185">Reference proteome</keyword>
<dbReference type="InterPro" id="IPR051044">
    <property type="entry name" value="MAG_DAG_Lipase"/>
</dbReference>
<dbReference type="AlphaFoldDB" id="A0AAD7IH08"/>
<dbReference type="Pfam" id="PF12146">
    <property type="entry name" value="Hydrolase_4"/>
    <property type="match status" value="1"/>
</dbReference>
<sequence>MFIHGFREHIARRYTEAHTQFAAWGVNEIAPRAEHKSTTSSYGKTSGAVGYRAHIQGSLYAEASQVNPGLPIFLSGHSMGGGEVLDYSIRHGASSLSGIVASSAPVLLTPKPVLTSSPPATINVGEMQDTADPNRVPLTWISMPSRMTMSIMTYDVINAKHKIKLTSSTAVKDFHDKIIADDKTLILYTDGYHEFVQEPAHKDKVMDNMVAFIEQHSSRATRLHVHLILAQFT</sequence>